<accession>A0ABP9J3H4</accession>
<evidence type="ECO:0000256" key="4">
    <source>
        <dbReference type="ARBA" id="ARBA00023163"/>
    </source>
</evidence>
<gene>
    <name evidence="6" type="ORF">GCM10023335_43920</name>
</gene>
<dbReference type="PROSITE" id="PS50931">
    <property type="entry name" value="HTH_LYSR"/>
    <property type="match status" value="1"/>
</dbReference>
<evidence type="ECO:0000313" key="6">
    <source>
        <dbReference type="EMBL" id="GAA5017359.1"/>
    </source>
</evidence>
<keyword evidence="3" id="KW-0238">DNA-binding</keyword>
<protein>
    <submittedName>
        <fullName evidence="6">LysR substrate-binding domain-containing protein</fullName>
    </submittedName>
</protein>
<keyword evidence="4" id="KW-0804">Transcription</keyword>
<evidence type="ECO:0000256" key="2">
    <source>
        <dbReference type="ARBA" id="ARBA00023015"/>
    </source>
</evidence>
<comment type="caution">
    <text evidence="6">The sequence shown here is derived from an EMBL/GenBank/DDBJ whole genome shotgun (WGS) entry which is preliminary data.</text>
</comment>
<organism evidence="6 7">
    <name type="scientific">Streptomyces siamensis</name>
    <dbReference type="NCBI Taxonomy" id="1274986"/>
    <lineage>
        <taxon>Bacteria</taxon>
        <taxon>Bacillati</taxon>
        <taxon>Actinomycetota</taxon>
        <taxon>Actinomycetes</taxon>
        <taxon>Kitasatosporales</taxon>
        <taxon>Streptomycetaceae</taxon>
        <taxon>Streptomyces</taxon>
    </lineage>
</organism>
<dbReference type="InterPro" id="IPR000847">
    <property type="entry name" value="LysR_HTH_N"/>
</dbReference>
<dbReference type="InterPro" id="IPR036388">
    <property type="entry name" value="WH-like_DNA-bd_sf"/>
</dbReference>
<comment type="similarity">
    <text evidence="1">Belongs to the LysR transcriptional regulatory family.</text>
</comment>
<dbReference type="InterPro" id="IPR036390">
    <property type="entry name" value="WH_DNA-bd_sf"/>
</dbReference>
<dbReference type="Pfam" id="PF00126">
    <property type="entry name" value="HTH_1"/>
    <property type="match status" value="1"/>
</dbReference>
<proteinExistence type="inferred from homology"/>
<dbReference type="SUPFAM" id="SSF46785">
    <property type="entry name" value="Winged helix' DNA-binding domain"/>
    <property type="match status" value="1"/>
</dbReference>
<sequence>MELRQIRYFLALAEECHFGRAAARLHVAQPALSQQIKQLEKELGTALFTRSTRHVALTEAGRHFIEYARSLTTQEEQARRHMTELATGHMGRVSIGFIGTATYDLLPQVARTVRAHMPNVTMDLRGELLTPDLVDGLLAGTYDLAVLRGTVEHEDIRTTLLRSESLVAVLPSHHPLAGRSHVALEELADEPFVIHPSRSRSSMYDQVLAACRRAGFQPPSLMEVGETATLVVFVAAGHGVALVPASVQSLSLSSVAYVPITENESVDLVLARRARGSTPATEQVSSVIRRCAHDLEHPESPAPTPTLEK</sequence>
<evidence type="ECO:0000313" key="7">
    <source>
        <dbReference type="Proteomes" id="UP001501759"/>
    </source>
</evidence>
<dbReference type="SUPFAM" id="SSF53850">
    <property type="entry name" value="Periplasmic binding protein-like II"/>
    <property type="match status" value="1"/>
</dbReference>
<dbReference type="RefSeq" id="WP_345651749.1">
    <property type="nucleotide sequence ID" value="NZ_BAABKB010000016.1"/>
</dbReference>
<dbReference type="PANTHER" id="PTHR30346:SF28">
    <property type="entry name" value="HTH-TYPE TRANSCRIPTIONAL REGULATOR CYNR"/>
    <property type="match status" value="1"/>
</dbReference>
<dbReference type="EMBL" id="BAABKB010000016">
    <property type="protein sequence ID" value="GAA5017359.1"/>
    <property type="molecule type" value="Genomic_DNA"/>
</dbReference>
<dbReference type="CDD" id="cd08414">
    <property type="entry name" value="PBP2_LTTR_aromatics_like"/>
    <property type="match status" value="1"/>
</dbReference>
<evidence type="ECO:0000256" key="1">
    <source>
        <dbReference type="ARBA" id="ARBA00009437"/>
    </source>
</evidence>
<reference evidence="7" key="1">
    <citation type="journal article" date="2019" name="Int. J. Syst. Evol. Microbiol.">
        <title>The Global Catalogue of Microorganisms (GCM) 10K type strain sequencing project: providing services to taxonomists for standard genome sequencing and annotation.</title>
        <authorList>
            <consortium name="The Broad Institute Genomics Platform"/>
            <consortium name="The Broad Institute Genome Sequencing Center for Infectious Disease"/>
            <person name="Wu L."/>
            <person name="Ma J."/>
        </authorList>
    </citation>
    <scope>NUCLEOTIDE SEQUENCE [LARGE SCALE GENOMIC DNA]</scope>
    <source>
        <strain evidence="7">JCM 18409</strain>
    </source>
</reference>
<dbReference type="Gene3D" id="3.40.190.10">
    <property type="entry name" value="Periplasmic binding protein-like II"/>
    <property type="match status" value="2"/>
</dbReference>
<dbReference type="PRINTS" id="PR00039">
    <property type="entry name" value="HTHLYSR"/>
</dbReference>
<dbReference type="Pfam" id="PF03466">
    <property type="entry name" value="LysR_substrate"/>
    <property type="match status" value="1"/>
</dbReference>
<keyword evidence="7" id="KW-1185">Reference proteome</keyword>
<dbReference type="Gene3D" id="1.10.10.10">
    <property type="entry name" value="Winged helix-like DNA-binding domain superfamily/Winged helix DNA-binding domain"/>
    <property type="match status" value="1"/>
</dbReference>
<dbReference type="PANTHER" id="PTHR30346">
    <property type="entry name" value="TRANSCRIPTIONAL DUAL REGULATOR HCAR-RELATED"/>
    <property type="match status" value="1"/>
</dbReference>
<dbReference type="Proteomes" id="UP001501759">
    <property type="component" value="Unassembled WGS sequence"/>
</dbReference>
<feature type="domain" description="HTH lysR-type" evidence="5">
    <location>
        <begin position="1"/>
        <end position="58"/>
    </location>
</feature>
<evidence type="ECO:0000256" key="3">
    <source>
        <dbReference type="ARBA" id="ARBA00023125"/>
    </source>
</evidence>
<name>A0ABP9J3H4_9ACTN</name>
<evidence type="ECO:0000259" key="5">
    <source>
        <dbReference type="PROSITE" id="PS50931"/>
    </source>
</evidence>
<keyword evidence="2" id="KW-0805">Transcription regulation</keyword>
<dbReference type="InterPro" id="IPR005119">
    <property type="entry name" value="LysR_subst-bd"/>
</dbReference>